<evidence type="ECO:0000313" key="2">
    <source>
        <dbReference type="Proteomes" id="UP001445076"/>
    </source>
</evidence>
<feature type="non-terminal residue" evidence="1">
    <location>
        <position position="107"/>
    </location>
</feature>
<protein>
    <recommendedName>
        <fullName evidence="3">Secreted protein</fullName>
    </recommendedName>
</protein>
<dbReference type="EMBL" id="JARKIK010000014">
    <property type="protein sequence ID" value="KAK8747783.1"/>
    <property type="molecule type" value="Genomic_DNA"/>
</dbReference>
<keyword evidence="2" id="KW-1185">Reference proteome</keyword>
<name>A0AAW0Y6Y3_CHEQU</name>
<dbReference type="Proteomes" id="UP001445076">
    <property type="component" value="Unassembled WGS sequence"/>
</dbReference>
<proteinExistence type="predicted"/>
<accession>A0AAW0Y6Y3</accession>
<evidence type="ECO:0008006" key="3">
    <source>
        <dbReference type="Google" id="ProtNLM"/>
    </source>
</evidence>
<feature type="non-terminal residue" evidence="1">
    <location>
        <position position="1"/>
    </location>
</feature>
<comment type="caution">
    <text evidence="1">The sequence shown here is derived from an EMBL/GenBank/DDBJ whole genome shotgun (WGS) entry which is preliminary data.</text>
</comment>
<organism evidence="1 2">
    <name type="scientific">Cherax quadricarinatus</name>
    <name type="common">Australian red claw crayfish</name>
    <dbReference type="NCBI Taxonomy" id="27406"/>
    <lineage>
        <taxon>Eukaryota</taxon>
        <taxon>Metazoa</taxon>
        <taxon>Ecdysozoa</taxon>
        <taxon>Arthropoda</taxon>
        <taxon>Crustacea</taxon>
        <taxon>Multicrustacea</taxon>
        <taxon>Malacostraca</taxon>
        <taxon>Eumalacostraca</taxon>
        <taxon>Eucarida</taxon>
        <taxon>Decapoda</taxon>
        <taxon>Pleocyemata</taxon>
        <taxon>Astacidea</taxon>
        <taxon>Parastacoidea</taxon>
        <taxon>Parastacidae</taxon>
        <taxon>Cherax</taxon>
    </lineage>
</organism>
<dbReference type="AlphaFoldDB" id="A0AAW0Y6Y3"/>
<gene>
    <name evidence="1" type="ORF">OTU49_016601</name>
</gene>
<reference evidence="1 2" key="1">
    <citation type="journal article" date="2024" name="BMC Genomics">
        <title>Genome assembly of redclaw crayfish (Cherax quadricarinatus) provides insights into its immune adaptation and hypoxia tolerance.</title>
        <authorList>
            <person name="Liu Z."/>
            <person name="Zheng J."/>
            <person name="Li H."/>
            <person name="Fang K."/>
            <person name="Wang S."/>
            <person name="He J."/>
            <person name="Zhou D."/>
            <person name="Weng S."/>
            <person name="Chi M."/>
            <person name="Gu Z."/>
            <person name="He J."/>
            <person name="Li F."/>
            <person name="Wang M."/>
        </authorList>
    </citation>
    <scope>NUCLEOTIDE SEQUENCE [LARGE SCALE GENOMIC DNA]</scope>
    <source>
        <strain evidence="1">ZL_2023a</strain>
    </source>
</reference>
<evidence type="ECO:0000313" key="1">
    <source>
        <dbReference type="EMBL" id="KAK8747783.1"/>
    </source>
</evidence>
<sequence>KYYHNVARIREKKVLLLKKMNQLFHITLLMAVVVAAAQGMKCFSKADKKQQEKISEHFACETPKDTAIHMPIPEGYNAVSPNLAMVKRCHHNVCEGRAHNCVAVDTS</sequence>